<reference evidence="1 4" key="3">
    <citation type="submission" date="2020-09" db="EMBL/GenBank/DDBJ databases">
        <authorList>
            <person name="Ashkenazy H."/>
        </authorList>
    </citation>
    <scope>NUCLEOTIDE SEQUENCE [LARGE SCALE GENOMIC DNA]</scope>
    <source>
        <strain evidence="4">cv. Cdm-0</strain>
    </source>
</reference>
<evidence type="ECO:0000313" key="1">
    <source>
        <dbReference type="EMBL" id="CAD5328381.1"/>
    </source>
</evidence>
<protein>
    <submittedName>
        <fullName evidence="1">(thale cress) hypothetical protein</fullName>
    </submittedName>
</protein>
<evidence type="ECO:0000313" key="3">
    <source>
        <dbReference type="Proteomes" id="UP000078284"/>
    </source>
</evidence>
<dbReference type="AlphaFoldDB" id="A0A178V3I8"/>
<organism evidence="2 3">
    <name type="scientific">Arabidopsis thaliana</name>
    <name type="common">Mouse-ear cress</name>
    <dbReference type="NCBI Taxonomy" id="3702"/>
    <lineage>
        <taxon>Eukaryota</taxon>
        <taxon>Viridiplantae</taxon>
        <taxon>Streptophyta</taxon>
        <taxon>Embryophyta</taxon>
        <taxon>Tracheophyta</taxon>
        <taxon>Spermatophyta</taxon>
        <taxon>Magnoliopsida</taxon>
        <taxon>eudicotyledons</taxon>
        <taxon>Gunneridae</taxon>
        <taxon>Pentapetalae</taxon>
        <taxon>rosids</taxon>
        <taxon>malvids</taxon>
        <taxon>Brassicales</taxon>
        <taxon>Brassicaceae</taxon>
        <taxon>Camelineae</taxon>
        <taxon>Arabidopsis</taxon>
    </lineage>
</organism>
<reference evidence="3" key="1">
    <citation type="journal article" date="2016" name="Proc. Natl. Acad. Sci. U.S.A.">
        <title>Chromosome-level assembly of Arabidopsis thaliana Ler reveals the extent of translocation and inversion polymorphisms.</title>
        <authorList>
            <person name="Zapata L."/>
            <person name="Ding J."/>
            <person name="Willing E.M."/>
            <person name="Hartwig B."/>
            <person name="Bezdan D."/>
            <person name="Jiao W.B."/>
            <person name="Patel V."/>
            <person name="Velikkakam James G."/>
            <person name="Koornneef M."/>
            <person name="Ossowski S."/>
            <person name="Schneeberger K."/>
        </authorList>
    </citation>
    <scope>NUCLEOTIDE SEQUENCE [LARGE SCALE GENOMIC DNA]</scope>
    <source>
        <strain evidence="3">cv. Landsberg erecta</strain>
    </source>
</reference>
<name>A0A178V3I8_ARATH</name>
<sequence length="74" mass="8420">MADGVRNDIFNVLARFDNNLIKNLRSHLGELEAIRVLLENIMNDLNANELLNPVDDPVVIDDHDEMQGFNSDED</sequence>
<dbReference type="EMBL" id="LUHQ01000004">
    <property type="protein sequence ID" value="OAP00877.1"/>
    <property type="molecule type" value="Genomic_DNA"/>
</dbReference>
<dbReference type="Proteomes" id="UP000078284">
    <property type="component" value="Chromosome 4"/>
</dbReference>
<gene>
    <name evidence="2" type="ordered locus">AXX17_At4g22160</name>
    <name evidence="1" type="ORF">AT9943_LOCUS16031</name>
</gene>
<accession>A0A178V3I8</accession>
<evidence type="ECO:0000313" key="2">
    <source>
        <dbReference type="EMBL" id="OAP00877.1"/>
    </source>
</evidence>
<dbReference type="Proteomes" id="UP000516314">
    <property type="component" value="Chromosome 4"/>
</dbReference>
<dbReference type="EMBL" id="LR881469">
    <property type="protein sequence ID" value="CAD5328381.1"/>
    <property type="molecule type" value="Genomic_DNA"/>
</dbReference>
<reference evidence="2" key="2">
    <citation type="submission" date="2016-03" db="EMBL/GenBank/DDBJ databases">
        <title>Full-length assembly of Arabidopsis thaliana Ler reveals the complement of translocations and inversions.</title>
        <authorList>
            <person name="Zapata L."/>
            <person name="Schneeberger K."/>
            <person name="Ossowski S."/>
        </authorList>
    </citation>
    <scope>NUCLEOTIDE SEQUENCE [LARGE SCALE GENOMIC DNA]</scope>
    <source>
        <tissue evidence="2">Leaf</tissue>
    </source>
</reference>
<evidence type="ECO:0000313" key="4">
    <source>
        <dbReference type="Proteomes" id="UP000516314"/>
    </source>
</evidence>
<proteinExistence type="predicted"/>